<evidence type="ECO:0000313" key="3">
    <source>
        <dbReference type="Proteomes" id="UP000273405"/>
    </source>
</evidence>
<sequence length="143" mass="15571">MRSSNTSAPLLLGLVLALGLSATACGDDDEGQSCTVGTAQHRTDLFFGRDRAGGVPVSEAEFQTFVDTVVTPRFREGLTLYDANGQYQLEDGTLVHELSKIIVLLHDGSTARSADIDFIREEYKRQFDQEAVLRVDAPSCVAF</sequence>
<keyword evidence="3" id="KW-1185">Reference proteome</keyword>
<dbReference type="InterPro" id="IPR021957">
    <property type="entry name" value="DUF3574"/>
</dbReference>
<proteinExistence type="predicted"/>
<reference evidence="3" key="1">
    <citation type="submission" date="2018-09" db="EMBL/GenBank/DDBJ databases">
        <authorList>
            <person name="Livingstone P.G."/>
            <person name="Whitworth D.E."/>
        </authorList>
    </citation>
    <scope>NUCLEOTIDE SEQUENCE [LARGE SCALE GENOMIC DNA]</scope>
    <source>
        <strain evidence="3">CA040B</strain>
    </source>
</reference>
<accession>A0A3A8NCN0</accession>
<gene>
    <name evidence="2" type="ORF">D7X12_28650</name>
</gene>
<comment type="caution">
    <text evidence="2">The sequence shown here is derived from an EMBL/GenBank/DDBJ whole genome shotgun (WGS) entry which is preliminary data.</text>
</comment>
<protein>
    <submittedName>
        <fullName evidence="2">DUF3574 domain-containing protein</fullName>
    </submittedName>
</protein>
<dbReference type="PROSITE" id="PS51257">
    <property type="entry name" value="PROKAR_LIPOPROTEIN"/>
    <property type="match status" value="1"/>
</dbReference>
<keyword evidence="1" id="KW-0732">Signal</keyword>
<feature type="signal peptide" evidence="1">
    <location>
        <begin position="1"/>
        <end position="26"/>
    </location>
</feature>
<evidence type="ECO:0000313" key="2">
    <source>
        <dbReference type="EMBL" id="RKH37712.1"/>
    </source>
</evidence>
<dbReference type="EMBL" id="RAWG01000226">
    <property type="protein sequence ID" value="RKH37712.1"/>
    <property type="molecule type" value="Genomic_DNA"/>
</dbReference>
<dbReference type="RefSeq" id="WP_120628439.1">
    <property type="nucleotide sequence ID" value="NZ_RAWG01000226.1"/>
</dbReference>
<organism evidence="2 3">
    <name type="scientific">Corallococcus sicarius</name>
    <dbReference type="NCBI Taxonomy" id="2316726"/>
    <lineage>
        <taxon>Bacteria</taxon>
        <taxon>Pseudomonadati</taxon>
        <taxon>Myxococcota</taxon>
        <taxon>Myxococcia</taxon>
        <taxon>Myxococcales</taxon>
        <taxon>Cystobacterineae</taxon>
        <taxon>Myxococcaceae</taxon>
        <taxon>Corallococcus</taxon>
    </lineage>
</organism>
<dbReference type="AlphaFoldDB" id="A0A3A8NCN0"/>
<feature type="chain" id="PRO_5017426681" evidence="1">
    <location>
        <begin position="27"/>
        <end position="143"/>
    </location>
</feature>
<evidence type="ECO:0000256" key="1">
    <source>
        <dbReference type="SAM" id="SignalP"/>
    </source>
</evidence>
<dbReference type="Proteomes" id="UP000273405">
    <property type="component" value="Unassembled WGS sequence"/>
</dbReference>
<dbReference type="OrthoDB" id="794286at2"/>
<name>A0A3A8NCN0_9BACT</name>
<dbReference type="Pfam" id="PF12098">
    <property type="entry name" value="DUF3574"/>
    <property type="match status" value="1"/>
</dbReference>